<dbReference type="InterPro" id="IPR032675">
    <property type="entry name" value="LRR_dom_sf"/>
</dbReference>
<keyword evidence="2" id="KW-0436">Ligase</keyword>
<dbReference type="EnsemblPlants" id="KEH39934">
    <property type="protein sequence ID" value="KEH39934"/>
    <property type="gene ID" value="MTR_1g016340"/>
</dbReference>
<feature type="domain" description="F-box" evidence="1">
    <location>
        <begin position="19"/>
        <end position="53"/>
    </location>
</feature>
<dbReference type="GO" id="GO:0016874">
    <property type="term" value="F:ligase activity"/>
    <property type="evidence" value="ECO:0007669"/>
    <property type="project" value="UniProtKB-KW"/>
</dbReference>
<dbReference type="OrthoDB" id="1411575at2759"/>
<dbReference type="SUPFAM" id="SSF81383">
    <property type="entry name" value="F-box domain"/>
    <property type="match status" value="1"/>
</dbReference>
<evidence type="ECO:0000259" key="1">
    <source>
        <dbReference type="PROSITE" id="PS50181"/>
    </source>
</evidence>
<reference evidence="2 4" key="2">
    <citation type="journal article" date="2014" name="BMC Genomics">
        <title>An improved genome release (version Mt4.0) for the model legume Medicago truncatula.</title>
        <authorList>
            <person name="Tang H."/>
            <person name="Krishnakumar V."/>
            <person name="Bidwell S."/>
            <person name="Rosen B."/>
            <person name="Chan A."/>
            <person name="Zhou S."/>
            <person name="Gentzbittel L."/>
            <person name="Childs K.L."/>
            <person name="Yandell M."/>
            <person name="Gundlach H."/>
            <person name="Mayer K.F."/>
            <person name="Schwartz D.C."/>
            <person name="Town C.D."/>
        </authorList>
    </citation>
    <scope>GENOME REANNOTATION</scope>
    <source>
        <strain evidence="2">A17</strain>
        <strain evidence="3 4">cv. Jemalong A17</strain>
    </source>
</reference>
<gene>
    <name evidence="3" type="primary">11416348</name>
    <name evidence="2" type="ordered locus">MTR_1g016340</name>
</gene>
<dbReference type="EMBL" id="CM001217">
    <property type="protein sequence ID" value="KEH39934.1"/>
    <property type="molecule type" value="Genomic_DNA"/>
</dbReference>
<dbReference type="Pfam" id="PF24758">
    <property type="entry name" value="LRR_At5g56370"/>
    <property type="match status" value="1"/>
</dbReference>
<dbReference type="Pfam" id="PF00646">
    <property type="entry name" value="F-box"/>
    <property type="match status" value="1"/>
</dbReference>
<sequence>MYLSIKARKRTKSTLDAEPDRISWLPGHVIDQIMSYLPIRDAVRTSVLSRNWRKKWYTLPNLVFDTKLVPVPAATSGDPLAIIDNKFLQIVDHVLLVHSGPINMFKFSNVDDLMGEDSLVTNIDRWILHLIGRSIKELVLEVWIDDYYKLPWCLFSCQSLHSLKLNGCLLKPPTMFEGFRNLKSLDLCLVNIVQDAFENFISRCPLLEKLRLREFYGLTQINIHAPNLKFFEIVGEFEVVTFGNTFQLTTIVIYSCLELTSNSNQSRSPGCSSNLLKFFDHRPHIQSLEIDGFFLKYLAAGVLPVKLPTPCINLSFLSLTINFDNMEEISAALCVFRSSPNLQKLKISALRAHVATVPLTPATYCWEDISSRLVMPFRVRHVTIDGISGTQSELNLIRFLLLYSLVLEKMIVKPVANVIPELMKALIRFKRASGEVEVIWKDPS</sequence>
<dbReference type="PANTHER" id="PTHR31639:SF93">
    <property type="entry name" value="F-BOX_FBD_LRR PROTEIN"/>
    <property type="match status" value="1"/>
</dbReference>
<dbReference type="InterPro" id="IPR055411">
    <property type="entry name" value="LRR_FXL15/At3g58940/PEG3-like"/>
</dbReference>
<evidence type="ECO:0000313" key="4">
    <source>
        <dbReference type="Proteomes" id="UP000002051"/>
    </source>
</evidence>
<accession>A0A072VD54</accession>
<evidence type="ECO:0000313" key="2">
    <source>
        <dbReference type="EMBL" id="KEH39934.1"/>
    </source>
</evidence>
<reference evidence="2 4" key="1">
    <citation type="journal article" date="2011" name="Nature">
        <title>The Medicago genome provides insight into the evolution of rhizobial symbioses.</title>
        <authorList>
            <person name="Young N.D."/>
            <person name="Debelle F."/>
            <person name="Oldroyd G.E."/>
            <person name="Geurts R."/>
            <person name="Cannon S.B."/>
            <person name="Udvardi M.K."/>
            <person name="Benedito V.A."/>
            <person name="Mayer K.F."/>
            <person name="Gouzy J."/>
            <person name="Schoof H."/>
            <person name="Van de Peer Y."/>
            <person name="Proost S."/>
            <person name="Cook D.R."/>
            <person name="Meyers B.C."/>
            <person name="Spannagl M."/>
            <person name="Cheung F."/>
            <person name="De Mita S."/>
            <person name="Krishnakumar V."/>
            <person name="Gundlach H."/>
            <person name="Zhou S."/>
            <person name="Mudge J."/>
            <person name="Bharti A.K."/>
            <person name="Murray J.D."/>
            <person name="Naoumkina M.A."/>
            <person name="Rosen B."/>
            <person name="Silverstein K.A."/>
            <person name="Tang H."/>
            <person name="Rombauts S."/>
            <person name="Zhao P.X."/>
            <person name="Zhou P."/>
            <person name="Barbe V."/>
            <person name="Bardou P."/>
            <person name="Bechner M."/>
            <person name="Bellec A."/>
            <person name="Berger A."/>
            <person name="Berges H."/>
            <person name="Bidwell S."/>
            <person name="Bisseling T."/>
            <person name="Choisne N."/>
            <person name="Couloux A."/>
            <person name="Denny R."/>
            <person name="Deshpande S."/>
            <person name="Dai X."/>
            <person name="Doyle J.J."/>
            <person name="Dudez A.M."/>
            <person name="Farmer A.D."/>
            <person name="Fouteau S."/>
            <person name="Franken C."/>
            <person name="Gibelin C."/>
            <person name="Gish J."/>
            <person name="Goldstein S."/>
            <person name="Gonzalez A.J."/>
            <person name="Green P.J."/>
            <person name="Hallab A."/>
            <person name="Hartog M."/>
            <person name="Hua A."/>
            <person name="Humphray S.J."/>
            <person name="Jeong D.H."/>
            <person name="Jing Y."/>
            <person name="Jocker A."/>
            <person name="Kenton S.M."/>
            <person name="Kim D.J."/>
            <person name="Klee K."/>
            <person name="Lai H."/>
            <person name="Lang C."/>
            <person name="Lin S."/>
            <person name="Macmil S.L."/>
            <person name="Magdelenat G."/>
            <person name="Matthews L."/>
            <person name="McCorrison J."/>
            <person name="Monaghan E.L."/>
            <person name="Mun J.H."/>
            <person name="Najar F.Z."/>
            <person name="Nicholson C."/>
            <person name="Noirot C."/>
            <person name="O'Bleness M."/>
            <person name="Paule C.R."/>
            <person name="Poulain J."/>
            <person name="Prion F."/>
            <person name="Qin B."/>
            <person name="Qu C."/>
            <person name="Retzel E.F."/>
            <person name="Riddle C."/>
            <person name="Sallet E."/>
            <person name="Samain S."/>
            <person name="Samson N."/>
            <person name="Sanders I."/>
            <person name="Saurat O."/>
            <person name="Scarpelli C."/>
            <person name="Schiex T."/>
            <person name="Segurens B."/>
            <person name="Severin A.J."/>
            <person name="Sherrier D.J."/>
            <person name="Shi R."/>
            <person name="Sims S."/>
            <person name="Singer S.R."/>
            <person name="Sinharoy S."/>
            <person name="Sterck L."/>
            <person name="Viollet A."/>
            <person name="Wang B.B."/>
            <person name="Wang K."/>
            <person name="Wang M."/>
            <person name="Wang X."/>
            <person name="Warfsmann J."/>
            <person name="Weissenbach J."/>
            <person name="White D.D."/>
            <person name="White J.D."/>
            <person name="Wiley G.B."/>
            <person name="Wincker P."/>
            <person name="Xing Y."/>
            <person name="Yang L."/>
            <person name="Yao Z."/>
            <person name="Ying F."/>
            <person name="Zhai J."/>
            <person name="Zhou L."/>
            <person name="Zuber A."/>
            <person name="Denarie J."/>
            <person name="Dixon R.A."/>
            <person name="May G.D."/>
            <person name="Schwartz D.C."/>
            <person name="Rogers J."/>
            <person name="Quetier F."/>
            <person name="Town C.D."/>
            <person name="Roe B.A."/>
        </authorList>
    </citation>
    <scope>NUCLEOTIDE SEQUENCE [LARGE SCALE GENOMIC DNA]</scope>
    <source>
        <strain evidence="2">A17</strain>
        <strain evidence="3 4">cv. Jemalong A17</strain>
    </source>
</reference>
<dbReference type="SMART" id="SM00256">
    <property type="entry name" value="FBOX"/>
    <property type="match status" value="1"/>
</dbReference>
<dbReference type="Proteomes" id="UP000002051">
    <property type="component" value="Unassembled WGS sequence"/>
</dbReference>
<dbReference type="InterPro" id="IPR036047">
    <property type="entry name" value="F-box-like_dom_sf"/>
</dbReference>
<keyword evidence="4" id="KW-1185">Reference proteome</keyword>
<reference evidence="3" key="3">
    <citation type="submission" date="2015-04" db="UniProtKB">
        <authorList>
            <consortium name="EnsemblPlants"/>
        </authorList>
    </citation>
    <scope>IDENTIFICATION</scope>
    <source>
        <strain evidence="3">cv. Jemalong A17</strain>
    </source>
</reference>
<organism evidence="2 4">
    <name type="scientific">Medicago truncatula</name>
    <name type="common">Barrel medic</name>
    <name type="synonym">Medicago tribuloides</name>
    <dbReference type="NCBI Taxonomy" id="3880"/>
    <lineage>
        <taxon>Eukaryota</taxon>
        <taxon>Viridiplantae</taxon>
        <taxon>Streptophyta</taxon>
        <taxon>Embryophyta</taxon>
        <taxon>Tracheophyta</taxon>
        <taxon>Spermatophyta</taxon>
        <taxon>Magnoliopsida</taxon>
        <taxon>eudicotyledons</taxon>
        <taxon>Gunneridae</taxon>
        <taxon>Pentapetalae</taxon>
        <taxon>rosids</taxon>
        <taxon>fabids</taxon>
        <taxon>Fabales</taxon>
        <taxon>Fabaceae</taxon>
        <taxon>Papilionoideae</taxon>
        <taxon>50 kb inversion clade</taxon>
        <taxon>NPAAA clade</taxon>
        <taxon>Hologalegina</taxon>
        <taxon>IRL clade</taxon>
        <taxon>Trifolieae</taxon>
        <taxon>Medicago</taxon>
    </lineage>
</organism>
<dbReference type="PANTHER" id="PTHR31639">
    <property type="entry name" value="F-BOX PROTEIN-LIKE"/>
    <property type="match status" value="1"/>
</dbReference>
<dbReference type="SUPFAM" id="SSF52047">
    <property type="entry name" value="RNI-like"/>
    <property type="match status" value="1"/>
</dbReference>
<dbReference type="InterPro" id="IPR001810">
    <property type="entry name" value="F-box_dom"/>
</dbReference>
<proteinExistence type="predicted"/>
<protein>
    <submittedName>
        <fullName evidence="2">Ubiquitin-protein ligase, putative</fullName>
    </submittedName>
</protein>
<dbReference type="Gene3D" id="3.80.10.10">
    <property type="entry name" value="Ribonuclease Inhibitor"/>
    <property type="match status" value="1"/>
</dbReference>
<name>A0A072VD54_MEDTR</name>
<dbReference type="STRING" id="3880.A0A072VD54"/>
<dbReference type="PROSITE" id="PS50181">
    <property type="entry name" value="FBOX"/>
    <property type="match status" value="1"/>
</dbReference>
<dbReference type="AlphaFoldDB" id="A0A072VD54"/>
<evidence type="ECO:0000313" key="3">
    <source>
        <dbReference type="EnsemblPlants" id="KEH39934"/>
    </source>
</evidence>